<comment type="caution">
    <text evidence="1">The sequence shown here is derived from an EMBL/GenBank/DDBJ whole genome shotgun (WGS) entry which is preliminary data.</text>
</comment>
<dbReference type="AlphaFoldDB" id="A0A4S8NUA1"/>
<proteinExistence type="predicted"/>
<dbReference type="RefSeq" id="WP_136600267.1">
    <property type="nucleotide sequence ID" value="NZ_STGV01000008.1"/>
</dbReference>
<accession>A0A4S8NUA1</accession>
<keyword evidence="2" id="KW-1185">Reference proteome</keyword>
<dbReference type="OrthoDB" id="9152892at2"/>
<evidence type="ECO:0000313" key="2">
    <source>
        <dbReference type="Proteomes" id="UP000308828"/>
    </source>
</evidence>
<gene>
    <name evidence="1" type="ORF">FAA97_19635</name>
</gene>
<sequence length="257" mass="28163">MNQIDPVIDADLHAYVDDQLDVSRRIDVEAYLSESPESAAKVMADLRIRDELRLALAGSASTPHQDTREAARQLENAINRHQTVDIFRRAAAIVLLVGAGWIAHGWIAPASIGEVVASVPPPQFVAEAIRAHQTAELRENISSLSATDRFDPAEIRSATAIVLPQMPANWSVRDAQVFPSTFGPSVELEIEAGEGRRLALFAVRPGAFAVQQVLMQESDNAKAAYWQIGEVAYALISETEQADRLADEARRLARTLY</sequence>
<evidence type="ECO:0000313" key="1">
    <source>
        <dbReference type="EMBL" id="THV20251.1"/>
    </source>
</evidence>
<dbReference type="Proteomes" id="UP000308828">
    <property type="component" value="Unassembled WGS sequence"/>
</dbReference>
<organism evidence="1 2">
    <name type="scientific">Peteryoungia ipomoeae</name>
    <dbReference type="NCBI Taxonomy" id="1210932"/>
    <lineage>
        <taxon>Bacteria</taxon>
        <taxon>Pseudomonadati</taxon>
        <taxon>Pseudomonadota</taxon>
        <taxon>Alphaproteobacteria</taxon>
        <taxon>Hyphomicrobiales</taxon>
        <taxon>Rhizobiaceae</taxon>
        <taxon>Peteryoungia</taxon>
    </lineage>
</organism>
<name>A0A4S8NUA1_9HYPH</name>
<dbReference type="EMBL" id="STGV01000008">
    <property type="protein sequence ID" value="THV20251.1"/>
    <property type="molecule type" value="Genomic_DNA"/>
</dbReference>
<protein>
    <submittedName>
        <fullName evidence="1">Anti-sigma factor</fullName>
    </submittedName>
</protein>
<reference evidence="1 2" key="1">
    <citation type="submission" date="2019-04" db="EMBL/GenBank/DDBJ databases">
        <title>Genome sequence of strain shin9-1.</title>
        <authorList>
            <person name="Gao J."/>
            <person name="Sun J."/>
        </authorList>
    </citation>
    <scope>NUCLEOTIDE SEQUENCE [LARGE SCALE GENOMIC DNA]</scope>
    <source>
        <strain evidence="2">shin9-1</strain>
    </source>
</reference>